<keyword evidence="3" id="KW-1185">Reference proteome</keyword>
<dbReference type="InterPro" id="IPR010920">
    <property type="entry name" value="LSM_dom_sf"/>
</dbReference>
<dbReference type="EMBL" id="JAMPKK010000019">
    <property type="protein sequence ID" value="MEP0864958.1"/>
    <property type="molecule type" value="Genomic_DNA"/>
</dbReference>
<comment type="caution">
    <text evidence="2">The sequence shown here is derived from an EMBL/GenBank/DDBJ whole genome shotgun (WGS) entry which is preliminary data.</text>
</comment>
<protein>
    <submittedName>
        <fullName evidence="2">RNA chaperone Hfq</fullName>
    </submittedName>
</protein>
<gene>
    <name evidence="2" type="ORF">NDI37_10800</name>
</gene>
<feature type="domain" description="Hfq-related" evidence="1">
    <location>
        <begin position="9"/>
        <end position="69"/>
    </location>
</feature>
<dbReference type="SUPFAM" id="SSF50182">
    <property type="entry name" value="Sm-like ribonucleoproteins"/>
    <property type="match status" value="1"/>
</dbReference>
<reference evidence="2 3" key="1">
    <citation type="submission" date="2022-04" db="EMBL/GenBank/DDBJ databases">
        <title>Positive selection, recombination, and allopatry shape intraspecific diversity of widespread and dominant cyanobacteria.</title>
        <authorList>
            <person name="Wei J."/>
            <person name="Shu W."/>
            <person name="Hu C."/>
        </authorList>
    </citation>
    <scope>NUCLEOTIDE SEQUENCE [LARGE SCALE GENOMIC DNA]</scope>
    <source>
        <strain evidence="2 3">GB2-A5</strain>
    </source>
</reference>
<dbReference type="RefSeq" id="WP_190423867.1">
    <property type="nucleotide sequence ID" value="NZ_JAMPKK010000019.1"/>
</dbReference>
<proteinExistence type="predicted"/>
<dbReference type="Proteomes" id="UP001442494">
    <property type="component" value="Unassembled WGS sequence"/>
</dbReference>
<organism evidence="2 3">
    <name type="scientific">Funiculus sociatus GB2-A5</name>
    <dbReference type="NCBI Taxonomy" id="2933946"/>
    <lineage>
        <taxon>Bacteria</taxon>
        <taxon>Bacillati</taxon>
        <taxon>Cyanobacteriota</taxon>
        <taxon>Cyanophyceae</taxon>
        <taxon>Coleofasciculales</taxon>
        <taxon>Coleofasciculaceae</taxon>
        <taxon>Funiculus</taxon>
    </lineage>
</organism>
<dbReference type="Gene3D" id="2.30.30.100">
    <property type="match status" value="1"/>
</dbReference>
<sequence length="71" mass="8014">MAAELETGLPSIRLLQTFVKEGKEVEIKLLTNDVLGGKIRWLDQNCICLMEQSNQPTIVWLQAIAYVKPKS</sequence>
<accession>A0ABV0JNJ2</accession>
<evidence type="ECO:0000259" key="1">
    <source>
        <dbReference type="Pfam" id="PF21979"/>
    </source>
</evidence>
<dbReference type="InterPro" id="IPR053840">
    <property type="entry name" value="Hfq_1"/>
</dbReference>
<dbReference type="Pfam" id="PF21979">
    <property type="entry name" value="Hfq_1"/>
    <property type="match status" value="1"/>
</dbReference>
<evidence type="ECO:0000313" key="3">
    <source>
        <dbReference type="Proteomes" id="UP001442494"/>
    </source>
</evidence>
<evidence type="ECO:0000313" key="2">
    <source>
        <dbReference type="EMBL" id="MEP0864958.1"/>
    </source>
</evidence>
<name>A0ABV0JNJ2_9CYAN</name>
<dbReference type="NCBIfam" id="NF047718">
    <property type="entry name" value="Hfq_rel_Cyano"/>
    <property type="match status" value="1"/>
</dbReference>